<dbReference type="EMBL" id="JANBVN010000123">
    <property type="protein sequence ID" value="KAJ9142313.1"/>
    <property type="molecule type" value="Genomic_DNA"/>
</dbReference>
<reference evidence="5" key="1">
    <citation type="submission" date="2022-07" db="EMBL/GenBank/DDBJ databases">
        <title>Fungi with potential for degradation of polypropylene.</title>
        <authorList>
            <person name="Gostincar C."/>
        </authorList>
    </citation>
    <scope>NUCLEOTIDE SEQUENCE</scope>
    <source>
        <strain evidence="5">EXF-13287</strain>
    </source>
</reference>
<feature type="region of interest" description="Disordered" evidence="4">
    <location>
        <begin position="192"/>
        <end position="279"/>
    </location>
</feature>
<comment type="similarity">
    <text evidence="1">Belongs to the BLOC1S1 family.</text>
</comment>
<dbReference type="PANTHER" id="PTHR13073">
    <property type="entry name" value="BLOC-1 COMPLEX SUBUNIT 1"/>
    <property type="match status" value="1"/>
</dbReference>
<feature type="compositionally biased region" description="Basic and acidic residues" evidence="4">
    <location>
        <begin position="267"/>
        <end position="279"/>
    </location>
</feature>
<dbReference type="PANTHER" id="PTHR13073:SF0">
    <property type="entry name" value="BIOGENESIS OF LYSOSOME-RELATED ORGANELLES COMPLEX 1 SUBUNIT 1"/>
    <property type="match status" value="1"/>
</dbReference>
<feature type="compositionally biased region" description="Low complexity" evidence="4">
    <location>
        <begin position="79"/>
        <end position="93"/>
    </location>
</feature>
<feature type="region of interest" description="Disordered" evidence="4">
    <location>
        <begin position="1"/>
        <end position="100"/>
    </location>
</feature>
<feature type="coiled-coil region" evidence="3">
    <location>
        <begin position="130"/>
        <end position="157"/>
    </location>
</feature>
<keyword evidence="3" id="KW-0175">Coiled coil</keyword>
<protein>
    <recommendedName>
        <fullName evidence="2">Biogenesis of lysosome-related organelles complex 1 subunit 1</fullName>
    </recommendedName>
</protein>
<feature type="compositionally biased region" description="Low complexity" evidence="4">
    <location>
        <begin position="194"/>
        <end position="210"/>
    </location>
</feature>
<feature type="compositionally biased region" description="Low complexity" evidence="4">
    <location>
        <begin position="17"/>
        <end position="59"/>
    </location>
</feature>
<comment type="caution">
    <text evidence="5">The sequence shown here is derived from an EMBL/GenBank/DDBJ whole genome shotgun (WGS) entry which is preliminary data.</text>
</comment>
<name>A0AA38RAP2_9PEZI</name>
<gene>
    <name evidence="5" type="ORF">NKR19_g7236</name>
</gene>
<evidence type="ECO:0000256" key="1">
    <source>
        <dbReference type="ARBA" id="ARBA00007133"/>
    </source>
</evidence>
<evidence type="ECO:0000256" key="2">
    <source>
        <dbReference type="ARBA" id="ARBA00019577"/>
    </source>
</evidence>
<accession>A0AA38RAP2</accession>
<dbReference type="Pfam" id="PF06320">
    <property type="entry name" value="GCN5L1"/>
    <property type="match status" value="1"/>
</dbReference>
<keyword evidence="6" id="KW-1185">Reference proteome</keyword>
<evidence type="ECO:0000256" key="4">
    <source>
        <dbReference type="SAM" id="MobiDB-lite"/>
    </source>
</evidence>
<evidence type="ECO:0000313" key="6">
    <source>
        <dbReference type="Proteomes" id="UP001174691"/>
    </source>
</evidence>
<dbReference type="GO" id="GO:0016197">
    <property type="term" value="P:endosomal transport"/>
    <property type="evidence" value="ECO:0007669"/>
    <property type="project" value="TreeGrafter"/>
</dbReference>
<organism evidence="5 6">
    <name type="scientific">Coniochaeta hoffmannii</name>
    <dbReference type="NCBI Taxonomy" id="91930"/>
    <lineage>
        <taxon>Eukaryota</taxon>
        <taxon>Fungi</taxon>
        <taxon>Dikarya</taxon>
        <taxon>Ascomycota</taxon>
        <taxon>Pezizomycotina</taxon>
        <taxon>Sordariomycetes</taxon>
        <taxon>Sordariomycetidae</taxon>
        <taxon>Coniochaetales</taxon>
        <taxon>Coniochaetaceae</taxon>
        <taxon>Coniochaeta</taxon>
    </lineage>
</organism>
<evidence type="ECO:0000256" key="3">
    <source>
        <dbReference type="SAM" id="Coils"/>
    </source>
</evidence>
<dbReference type="Proteomes" id="UP001174691">
    <property type="component" value="Unassembled WGS sequence"/>
</dbReference>
<dbReference type="GO" id="GO:0031083">
    <property type="term" value="C:BLOC-1 complex"/>
    <property type="evidence" value="ECO:0007669"/>
    <property type="project" value="InterPro"/>
</dbReference>
<proteinExistence type="inferred from homology"/>
<feature type="compositionally biased region" description="Basic and acidic residues" evidence="4">
    <location>
        <begin position="219"/>
        <end position="254"/>
    </location>
</feature>
<evidence type="ECO:0000313" key="5">
    <source>
        <dbReference type="EMBL" id="KAJ9142313.1"/>
    </source>
</evidence>
<dbReference type="InterPro" id="IPR009395">
    <property type="entry name" value="BLOC1S1"/>
</dbReference>
<sequence length="332" mass="34635">MASSIQQPPLKPPHPSPLSATSTSPPTSTTPSTVTTANQASTVSPPAAASTAGSSLSSPQYPPGPRNGPHHHNPPHPPSTLSSTLPPTSSPSSERQVAEARQAVLASIGNMLDSSLRDRASVLHSNAAAIAKQERDVAKATDALRRENDKLARVANDAAKKVKELGNVQNWAEVLESDFLAIEETIRLVREGSEGSWTGSERSWSGSETGSEGEGDGEGDVRMSDAHGGGEGDGEVGKVDKGKGKEMGARHDDTMDVDGASGMPAQSERRMEDSGAKDTAMRIADAHVPAVENVGRHAPSIQVPGIEPSQTSTISLEDELRIAMDQMIGNPT</sequence>
<dbReference type="AlphaFoldDB" id="A0AA38RAP2"/>